<keyword evidence="3" id="KW-0378">Hydrolase</keyword>
<dbReference type="PANTHER" id="PTHR43283">
    <property type="entry name" value="BETA-LACTAMASE-RELATED"/>
    <property type="match status" value="1"/>
</dbReference>
<dbReference type="AlphaFoldDB" id="A0A845A463"/>
<feature type="chain" id="PRO_5032734805" evidence="1">
    <location>
        <begin position="27"/>
        <end position="382"/>
    </location>
</feature>
<dbReference type="InterPro" id="IPR012338">
    <property type="entry name" value="Beta-lactam/transpept-like"/>
</dbReference>
<evidence type="ECO:0000313" key="3">
    <source>
        <dbReference type="EMBL" id="MXO94698.1"/>
    </source>
</evidence>
<dbReference type="SUPFAM" id="SSF56601">
    <property type="entry name" value="beta-lactamase/transpeptidase-like"/>
    <property type="match status" value="1"/>
</dbReference>
<keyword evidence="1" id="KW-0732">Signal</keyword>
<dbReference type="PANTHER" id="PTHR43283:SF7">
    <property type="entry name" value="BETA-LACTAMASE-RELATED DOMAIN-CONTAINING PROTEIN"/>
    <property type="match status" value="1"/>
</dbReference>
<evidence type="ECO:0000313" key="4">
    <source>
        <dbReference type="Proteomes" id="UP000460626"/>
    </source>
</evidence>
<dbReference type="PROSITE" id="PS51257">
    <property type="entry name" value="PROKAR_LIPOPROTEIN"/>
    <property type="match status" value="1"/>
</dbReference>
<evidence type="ECO:0000256" key="1">
    <source>
        <dbReference type="SAM" id="SignalP"/>
    </source>
</evidence>
<dbReference type="EMBL" id="WTYH01000001">
    <property type="protein sequence ID" value="MXO94698.1"/>
    <property type="molecule type" value="Genomic_DNA"/>
</dbReference>
<keyword evidence="4" id="KW-1185">Reference proteome</keyword>
<dbReference type="Gene3D" id="3.40.710.10">
    <property type="entry name" value="DD-peptidase/beta-lactamase superfamily"/>
    <property type="match status" value="1"/>
</dbReference>
<feature type="signal peptide" evidence="1">
    <location>
        <begin position="1"/>
        <end position="26"/>
    </location>
</feature>
<name>A0A845A463_9SPHN</name>
<accession>A0A845A463</accession>
<dbReference type="OrthoDB" id="9814204at2"/>
<feature type="domain" description="Beta-lactamase-related" evidence="2">
    <location>
        <begin position="76"/>
        <end position="371"/>
    </location>
</feature>
<gene>
    <name evidence="3" type="ORF">GRI62_13925</name>
</gene>
<dbReference type="InterPro" id="IPR050789">
    <property type="entry name" value="Diverse_Enzym_Activities"/>
</dbReference>
<comment type="caution">
    <text evidence="3">The sequence shown here is derived from an EMBL/GenBank/DDBJ whole genome shotgun (WGS) entry which is preliminary data.</text>
</comment>
<dbReference type="GO" id="GO:0016787">
    <property type="term" value="F:hydrolase activity"/>
    <property type="evidence" value="ECO:0007669"/>
    <property type="project" value="UniProtKB-KW"/>
</dbReference>
<proteinExistence type="predicted"/>
<evidence type="ECO:0000259" key="2">
    <source>
        <dbReference type="Pfam" id="PF00144"/>
    </source>
</evidence>
<reference evidence="3 4" key="1">
    <citation type="submission" date="2019-12" db="EMBL/GenBank/DDBJ databases">
        <title>Genomic-based taxomic classification of the family Erythrobacteraceae.</title>
        <authorList>
            <person name="Xu L."/>
        </authorList>
    </citation>
    <scope>NUCLEOTIDE SEQUENCE [LARGE SCALE GENOMIC DNA]</scope>
    <source>
        <strain evidence="3 4">RC4-10-4</strain>
    </source>
</reference>
<organism evidence="3 4">
    <name type="scientific">Aurantiacibacter arachoides</name>
    <dbReference type="NCBI Taxonomy" id="1850444"/>
    <lineage>
        <taxon>Bacteria</taxon>
        <taxon>Pseudomonadati</taxon>
        <taxon>Pseudomonadota</taxon>
        <taxon>Alphaproteobacteria</taxon>
        <taxon>Sphingomonadales</taxon>
        <taxon>Erythrobacteraceae</taxon>
        <taxon>Aurantiacibacter</taxon>
    </lineage>
</organism>
<sequence length="382" mass="40706">MTPCRPLKRLLPALPMALLPGMLLLAACGQDGPPPIPPLAEAALAAVVVEPGVSREALARKVDRLFTDPAVGDTQSVVVMYRGEVVAERYAEGLGPEVRQVGWSMSKTITATLIGMLAADGRLRLDDPAPVPAWQRSGDPRGAITLRHLLQMRSGLTHKEQADPVYTSAEVQMMYGRGRGDMAAWAEAPMLEHDAGTTFAYSTATSVILADIATDIVAPGKSSAERQRAMAEFVDARLAVPLGMTSLVGEYDAAGTLTGGSGFWASPRDWARFGEFLRRGGVAGGVQVVPRGWIDFMRASSPAAPDYGGQLWLNRPSDTDRDVLFAEQGPGDAFAMIGYLGQYVIVSPGQTLTVVRMGRTEEPQRDALVAALAEIFALYPAG</sequence>
<dbReference type="InterPro" id="IPR001466">
    <property type="entry name" value="Beta-lactam-related"/>
</dbReference>
<dbReference type="Pfam" id="PF00144">
    <property type="entry name" value="Beta-lactamase"/>
    <property type="match status" value="1"/>
</dbReference>
<dbReference type="Proteomes" id="UP000460626">
    <property type="component" value="Unassembled WGS sequence"/>
</dbReference>
<protein>
    <submittedName>
        <fullName evidence="3">Serine hydrolase</fullName>
    </submittedName>
</protein>